<keyword evidence="2" id="KW-1185">Reference proteome</keyword>
<dbReference type="EMBL" id="CAIJDP010000070">
    <property type="protein sequence ID" value="CAD0005200.1"/>
    <property type="molecule type" value="Genomic_DNA"/>
</dbReference>
<organism evidence="1 2">
    <name type="scientific">Flavobacterium salmonis</name>
    <dbReference type="NCBI Taxonomy" id="2654844"/>
    <lineage>
        <taxon>Bacteria</taxon>
        <taxon>Pseudomonadati</taxon>
        <taxon>Bacteroidota</taxon>
        <taxon>Flavobacteriia</taxon>
        <taxon>Flavobacteriales</taxon>
        <taxon>Flavobacteriaceae</taxon>
        <taxon>Flavobacterium</taxon>
    </lineage>
</organism>
<comment type="caution">
    <text evidence="1">The sequence shown here is derived from an EMBL/GenBank/DDBJ whole genome shotgun (WGS) entry which is preliminary data.</text>
</comment>
<name>A0A6V6Z0C1_9FLAO</name>
<protein>
    <recommendedName>
        <fullName evidence="3">DUF4177 domain-containing protein</fullName>
    </recommendedName>
</protein>
<sequence>MEYKVVPFAASIDLKKNSSAQIAEQLESLIKHYTEKEWQYVRVENITTFVHAELGCFGFGARPAQTLFTHLIVFQK</sequence>
<gene>
    <name evidence="1" type="ORF">FLAT13_02633</name>
</gene>
<reference evidence="1 2" key="1">
    <citation type="submission" date="2020-06" db="EMBL/GenBank/DDBJ databases">
        <authorList>
            <person name="Criscuolo A."/>
        </authorList>
    </citation>
    <scope>NUCLEOTIDE SEQUENCE [LARGE SCALE GENOMIC DNA]</scope>
    <source>
        <strain evidence="2">CIP 111411</strain>
    </source>
</reference>
<proteinExistence type="predicted"/>
<evidence type="ECO:0008006" key="3">
    <source>
        <dbReference type="Google" id="ProtNLM"/>
    </source>
</evidence>
<dbReference type="RefSeq" id="WP_180909179.1">
    <property type="nucleotide sequence ID" value="NZ_CAIJDP010000070.1"/>
</dbReference>
<evidence type="ECO:0000313" key="2">
    <source>
        <dbReference type="Proteomes" id="UP000530060"/>
    </source>
</evidence>
<dbReference type="Proteomes" id="UP000530060">
    <property type="component" value="Unassembled WGS sequence"/>
</dbReference>
<evidence type="ECO:0000313" key="1">
    <source>
        <dbReference type="EMBL" id="CAD0005200.1"/>
    </source>
</evidence>
<dbReference type="AlphaFoldDB" id="A0A6V6Z0C1"/>
<accession>A0A6V6Z0C1</accession>